<dbReference type="PANTHER" id="PTHR46112:SF2">
    <property type="entry name" value="XAA-PRO AMINOPEPTIDASE P-RELATED"/>
    <property type="match status" value="1"/>
</dbReference>
<comment type="caution">
    <text evidence="4">The sequence shown here is derived from an EMBL/GenBank/DDBJ whole genome shotgun (WGS) entry which is preliminary data.</text>
</comment>
<dbReference type="CDD" id="cd01066">
    <property type="entry name" value="APP_MetAP"/>
    <property type="match status" value="1"/>
</dbReference>
<dbReference type="OrthoDB" id="9995434at2759"/>
<dbReference type="PANTHER" id="PTHR46112">
    <property type="entry name" value="AMINOPEPTIDASE"/>
    <property type="match status" value="1"/>
</dbReference>
<organism evidence="4 5">
    <name type="scientific">Aspergillus tanneri</name>
    <dbReference type="NCBI Taxonomy" id="1220188"/>
    <lineage>
        <taxon>Eukaryota</taxon>
        <taxon>Fungi</taxon>
        <taxon>Dikarya</taxon>
        <taxon>Ascomycota</taxon>
        <taxon>Pezizomycotina</taxon>
        <taxon>Eurotiomycetes</taxon>
        <taxon>Eurotiomycetidae</taxon>
        <taxon>Eurotiales</taxon>
        <taxon>Aspergillaceae</taxon>
        <taxon>Aspergillus</taxon>
        <taxon>Aspergillus subgen. Circumdati</taxon>
    </lineage>
</organism>
<name>A0A5M9MIX0_9EURO</name>
<evidence type="ECO:0000256" key="1">
    <source>
        <dbReference type="ARBA" id="ARBA00020658"/>
    </source>
</evidence>
<dbReference type="Gene3D" id="3.90.230.10">
    <property type="entry name" value="Creatinase/methionine aminopeptidase superfamily"/>
    <property type="match status" value="1"/>
</dbReference>
<dbReference type="VEuPathDB" id="FungiDB:EYZ11_007749"/>
<dbReference type="Pfam" id="PF01321">
    <property type="entry name" value="Creatinase_N"/>
    <property type="match status" value="1"/>
</dbReference>
<dbReference type="Proteomes" id="UP000324241">
    <property type="component" value="Unassembled WGS sequence"/>
</dbReference>
<feature type="domain" description="Creatinase N-terminal" evidence="3">
    <location>
        <begin position="18"/>
        <end position="159"/>
    </location>
</feature>
<dbReference type="SUPFAM" id="SSF53092">
    <property type="entry name" value="Creatinase/prolidase N-terminal domain"/>
    <property type="match status" value="1"/>
</dbReference>
<accession>A0A5M9MIX0</accession>
<reference evidence="4 5" key="1">
    <citation type="submission" date="2019-08" db="EMBL/GenBank/DDBJ databases">
        <title>The genome sequence of a newly discovered highly antifungal drug resistant Aspergillus species, Aspergillus tanneri NIH 1004.</title>
        <authorList>
            <person name="Mounaud S."/>
            <person name="Singh I."/>
            <person name="Joardar V."/>
            <person name="Pakala S."/>
            <person name="Pakala S."/>
            <person name="Venepally P."/>
            <person name="Chung J.K."/>
            <person name="Losada L."/>
            <person name="Nierman W.C."/>
        </authorList>
    </citation>
    <scope>NUCLEOTIDE SEQUENCE [LARGE SCALE GENOMIC DNA]</scope>
    <source>
        <strain evidence="4 5">NIH1004</strain>
    </source>
</reference>
<evidence type="ECO:0000313" key="4">
    <source>
        <dbReference type="EMBL" id="KAA8645324.1"/>
    </source>
</evidence>
<dbReference type="InterPro" id="IPR029149">
    <property type="entry name" value="Creatin/AminoP/Spt16_N"/>
</dbReference>
<dbReference type="RefSeq" id="XP_033424685.1">
    <property type="nucleotide sequence ID" value="XM_033571370.1"/>
</dbReference>
<dbReference type="InterPro" id="IPR000994">
    <property type="entry name" value="Pept_M24"/>
</dbReference>
<dbReference type="InterPro" id="IPR000587">
    <property type="entry name" value="Creatinase_N"/>
</dbReference>
<evidence type="ECO:0000259" key="2">
    <source>
        <dbReference type="Pfam" id="PF00557"/>
    </source>
</evidence>
<dbReference type="EMBL" id="QUQM01000007">
    <property type="protein sequence ID" value="KAA8645324.1"/>
    <property type="molecule type" value="Genomic_DNA"/>
</dbReference>
<dbReference type="GeneID" id="54329445"/>
<gene>
    <name evidence="4" type="ORF">ATNIH1004_006743</name>
</gene>
<dbReference type="Gene3D" id="3.40.350.10">
    <property type="entry name" value="Creatinase/prolidase N-terminal domain"/>
    <property type="match status" value="1"/>
</dbReference>
<evidence type="ECO:0000313" key="5">
    <source>
        <dbReference type="Proteomes" id="UP000324241"/>
    </source>
</evidence>
<dbReference type="SUPFAM" id="SSF55920">
    <property type="entry name" value="Creatinase/aminopeptidase"/>
    <property type="match status" value="1"/>
</dbReference>
<dbReference type="AlphaFoldDB" id="A0A5M9MIX0"/>
<dbReference type="InterPro" id="IPR050659">
    <property type="entry name" value="Peptidase_M24B"/>
</dbReference>
<dbReference type="InterPro" id="IPR036005">
    <property type="entry name" value="Creatinase/aminopeptidase-like"/>
</dbReference>
<proteinExistence type="predicted"/>
<sequence>MVHLAAESKTANHVAWTRVARLRSQMEMHGIEAAVCTKPESTFYLSGFNPIIYSHPVIVIVTPHHEPILLVFVIRGEHAQASAWTSSIRLFGSWSNIKTTAATWQEALGIILNELGVTRKRIGVEHGSISVTQYREIAETAPEADLVNISPCIDLCRQIKDVDEVDNARVAARIADVGMEAAVAALRQKGATERDVAIASMQAMNEYWATNYPEVEIADFGSPEGGNHNGLTTWVLSGPRKSYACDNPTPRAPKPGETVSVFIWTVSNGIHAELERTVCIGPASLTEKAAIKSVLEIREEIEAHLRPGIPVKALYETARNGYISRGYSQCLPGRIGHSIGLGSHESVSINGSSDLILTAGMVLTLEPHIHIFGVCGTQFSDTLLITEAGFEYLTHFPRQYLEVQ</sequence>
<protein>
    <recommendedName>
        <fullName evidence="1">Probable Xaa-Pro aminopeptidase P</fullName>
    </recommendedName>
</protein>
<evidence type="ECO:0000259" key="3">
    <source>
        <dbReference type="Pfam" id="PF01321"/>
    </source>
</evidence>
<feature type="domain" description="Peptidase M24" evidence="2">
    <location>
        <begin position="168"/>
        <end position="387"/>
    </location>
</feature>
<dbReference type="Pfam" id="PF00557">
    <property type="entry name" value="Peptidase_M24"/>
    <property type="match status" value="1"/>
</dbReference>